<sequence>MQAWRIIDDDEVVLGGVLCRDDWNVVHKAQWDDELVAVRSRRLRMGHKEQQLVCFIREAAVHASIAHPNVVHLYGITRVLQVDHGTGRRQPVANVSRKIPGMACQAVAPPASVCRIDISALPGRACCAWLCQQSQLCNLWH</sequence>
<dbReference type="InterPro" id="IPR011009">
    <property type="entry name" value="Kinase-like_dom_sf"/>
</dbReference>
<dbReference type="SUPFAM" id="SSF56112">
    <property type="entry name" value="Protein kinase-like (PK-like)"/>
    <property type="match status" value="1"/>
</dbReference>
<gene>
    <name evidence="1" type="ORF">OSTQU699_LOCUS6398</name>
</gene>
<evidence type="ECO:0000313" key="2">
    <source>
        <dbReference type="Proteomes" id="UP000708148"/>
    </source>
</evidence>
<keyword evidence="2" id="KW-1185">Reference proteome</keyword>
<dbReference type="AlphaFoldDB" id="A0A8S1J0X7"/>
<comment type="caution">
    <text evidence="1">The sequence shown here is derived from an EMBL/GenBank/DDBJ whole genome shotgun (WGS) entry which is preliminary data.</text>
</comment>
<reference evidence="1" key="1">
    <citation type="submission" date="2020-12" db="EMBL/GenBank/DDBJ databases">
        <authorList>
            <person name="Iha C."/>
        </authorList>
    </citation>
    <scope>NUCLEOTIDE SEQUENCE</scope>
</reference>
<name>A0A8S1J0X7_9CHLO</name>
<accession>A0A8S1J0X7</accession>
<dbReference type="EMBL" id="CAJHUC010001415">
    <property type="protein sequence ID" value="CAD7701039.1"/>
    <property type="molecule type" value="Genomic_DNA"/>
</dbReference>
<protein>
    <recommendedName>
        <fullName evidence="3">Protein kinase domain-containing protein</fullName>
    </recommendedName>
</protein>
<proteinExistence type="predicted"/>
<dbReference type="Gene3D" id="3.30.200.20">
    <property type="entry name" value="Phosphorylase Kinase, domain 1"/>
    <property type="match status" value="1"/>
</dbReference>
<organism evidence="1 2">
    <name type="scientific">Ostreobium quekettii</name>
    <dbReference type="NCBI Taxonomy" id="121088"/>
    <lineage>
        <taxon>Eukaryota</taxon>
        <taxon>Viridiplantae</taxon>
        <taxon>Chlorophyta</taxon>
        <taxon>core chlorophytes</taxon>
        <taxon>Ulvophyceae</taxon>
        <taxon>TCBD clade</taxon>
        <taxon>Bryopsidales</taxon>
        <taxon>Ostreobineae</taxon>
        <taxon>Ostreobiaceae</taxon>
        <taxon>Ostreobium</taxon>
    </lineage>
</organism>
<dbReference type="Proteomes" id="UP000708148">
    <property type="component" value="Unassembled WGS sequence"/>
</dbReference>
<evidence type="ECO:0000313" key="1">
    <source>
        <dbReference type="EMBL" id="CAD7701039.1"/>
    </source>
</evidence>
<evidence type="ECO:0008006" key="3">
    <source>
        <dbReference type="Google" id="ProtNLM"/>
    </source>
</evidence>